<evidence type="ECO:0000256" key="2">
    <source>
        <dbReference type="ARBA" id="ARBA00010157"/>
    </source>
</evidence>
<dbReference type="EMBL" id="LGEM01000055">
    <property type="protein sequence ID" value="KUP96925.1"/>
    <property type="molecule type" value="Genomic_DNA"/>
</dbReference>
<evidence type="ECO:0000256" key="5">
    <source>
        <dbReference type="ARBA" id="ARBA00022989"/>
    </source>
</evidence>
<feature type="transmembrane region" description="Helical" evidence="8">
    <location>
        <begin position="201"/>
        <end position="220"/>
    </location>
</feature>
<dbReference type="SUPFAM" id="SSF82866">
    <property type="entry name" value="Multidrug efflux transporter AcrB transmembrane domain"/>
    <property type="match status" value="2"/>
</dbReference>
<name>A0A147KHZ8_THECS</name>
<feature type="transmembrane region" description="Helical" evidence="8">
    <location>
        <begin position="227"/>
        <end position="247"/>
    </location>
</feature>
<comment type="similarity">
    <text evidence="2">Belongs to the resistance-nodulation-cell division (RND) (TC 2.A.6) family. MmpL subfamily.</text>
</comment>
<keyword evidence="6 8" id="KW-0472">Membrane</keyword>
<evidence type="ECO:0000256" key="8">
    <source>
        <dbReference type="SAM" id="Phobius"/>
    </source>
</evidence>
<dbReference type="Proteomes" id="UP000074382">
    <property type="component" value="Unassembled WGS sequence"/>
</dbReference>
<dbReference type="OrthoDB" id="7051771at2"/>
<feature type="transmembrane region" description="Helical" evidence="8">
    <location>
        <begin position="565"/>
        <end position="584"/>
    </location>
</feature>
<dbReference type="Pfam" id="PF03176">
    <property type="entry name" value="MMPL"/>
    <property type="match status" value="2"/>
</dbReference>
<reference evidence="11" key="1">
    <citation type="journal article" date="2017" name="Acta Aliment.">
        <title>Plant polysaccharide degrading enzyme system of Thermpbifida cellulosilytica TB100 revealed by de novo genome project data.</title>
        <authorList>
            <person name="Toth A."/>
            <person name="Baka E."/>
            <person name="Luzics S."/>
            <person name="Bata-Vidacs I."/>
            <person name="Nagy I."/>
            <person name="Balint B."/>
            <person name="Herceg R."/>
            <person name="Olasz F."/>
            <person name="Wilk T."/>
            <person name="Nagy T."/>
            <person name="Kriszt B."/>
            <person name="Nagy I."/>
            <person name="Kukolya J."/>
        </authorList>
    </citation>
    <scope>NUCLEOTIDE SEQUENCE [LARGE SCALE GENOMIC DNA]</scope>
    <source>
        <strain evidence="11">TB100</strain>
    </source>
</reference>
<evidence type="ECO:0000256" key="1">
    <source>
        <dbReference type="ARBA" id="ARBA00004651"/>
    </source>
</evidence>
<keyword evidence="3" id="KW-1003">Cell membrane</keyword>
<feature type="transmembrane region" description="Helical" evidence="8">
    <location>
        <begin position="253"/>
        <end position="277"/>
    </location>
</feature>
<feature type="non-terminal residue" evidence="10">
    <location>
        <position position="641"/>
    </location>
</feature>
<keyword evidence="11" id="KW-1185">Reference proteome</keyword>
<evidence type="ECO:0000256" key="7">
    <source>
        <dbReference type="SAM" id="MobiDB-lite"/>
    </source>
</evidence>
<evidence type="ECO:0000256" key="4">
    <source>
        <dbReference type="ARBA" id="ARBA00022692"/>
    </source>
</evidence>
<sequence>MSTLRTTGPGGGSGKEPAAGPPTAAARPGAVTRLVTAGPRRILVAALVFVVVCLFLGSGVGERLRNGGTTDPGADSADAARLLDQEFPGSRPNLVILVEAEKGVDNPAVSRQATEIADRLEAEPEVARVVSYWEAPLPTLRSEDGTAALITAQIRGEETDAQRFLERAGDDYRGVHGDLVLRVGGEAALFYDLQQTINADLVRAEVIALPITLLILVVVFRGLVAALLPVCVGVIAIIGTNAVLWVVSQFTDVSVFAQNLTTALGLGLAIDYALLFVRRYRERLHEGATPADAVAVAMSTSGRAIAFSAVVVMVSLSAMLVFPMYFLRSFAYAGMSVVALAAAAALLVLPALLLVLGRRVDALPVAGLLPRGLRERFTAERGGQGWERVARAVMRRPLAVTVVVGGLLVVAGLPLLRIQLGEADDRQLPEGTESRIVSETVREEFPADPTRVVEVAVPDVVAREVPTGLSEYARRLSELPGVDRVDGPAGVFEDGRQTGQVSAGAEGFSSENASYLAVTLEHPSASVESQRVVEQIRAAEAPWPVHVGGSAAEIRDTSSAILDRLPWAAAAVVGITLVLIFLLTGSLVLPVAAVVLNTLSLGAMYGVAVWVFQDGNGSGLLGFTPTGFLDASLPVLMFCVA</sequence>
<feature type="transmembrane region" description="Helical" evidence="8">
    <location>
        <begin position="332"/>
        <end position="356"/>
    </location>
</feature>
<dbReference type="STRING" id="665004.AC529_09580"/>
<accession>A0A147KHZ8</accession>
<evidence type="ECO:0000256" key="6">
    <source>
        <dbReference type="ARBA" id="ARBA00023136"/>
    </source>
</evidence>
<evidence type="ECO:0000256" key="3">
    <source>
        <dbReference type="ARBA" id="ARBA00022475"/>
    </source>
</evidence>
<gene>
    <name evidence="10" type="ORF">AC529_09580</name>
</gene>
<feature type="region of interest" description="Disordered" evidence="7">
    <location>
        <begin position="1"/>
        <end position="27"/>
    </location>
</feature>
<comment type="caution">
    <text evidence="10">The sequence shown here is derived from an EMBL/GenBank/DDBJ whole genome shotgun (WGS) entry which is preliminary data.</text>
</comment>
<protein>
    <recommendedName>
        <fullName evidence="9">SSD domain-containing protein</fullName>
    </recommendedName>
</protein>
<dbReference type="GO" id="GO:0005886">
    <property type="term" value="C:plasma membrane"/>
    <property type="evidence" value="ECO:0007669"/>
    <property type="project" value="UniProtKB-SubCell"/>
</dbReference>
<dbReference type="PANTHER" id="PTHR33406">
    <property type="entry name" value="MEMBRANE PROTEIN MJ1562-RELATED"/>
    <property type="match status" value="1"/>
</dbReference>
<feature type="transmembrane region" description="Helical" evidence="8">
    <location>
        <begin position="42"/>
        <end position="61"/>
    </location>
</feature>
<evidence type="ECO:0000313" key="10">
    <source>
        <dbReference type="EMBL" id="KUP96925.1"/>
    </source>
</evidence>
<dbReference type="Gene3D" id="1.20.1640.10">
    <property type="entry name" value="Multidrug efflux transporter AcrB transmembrane domain"/>
    <property type="match status" value="1"/>
</dbReference>
<organism evidence="10 11">
    <name type="scientific">Thermobifida cellulosilytica TB100</name>
    <dbReference type="NCBI Taxonomy" id="665004"/>
    <lineage>
        <taxon>Bacteria</taxon>
        <taxon>Bacillati</taxon>
        <taxon>Actinomycetota</taxon>
        <taxon>Actinomycetes</taxon>
        <taxon>Streptosporangiales</taxon>
        <taxon>Nocardiopsidaceae</taxon>
        <taxon>Thermobifida</taxon>
    </lineage>
</organism>
<feature type="domain" description="SSD" evidence="9">
    <location>
        <begin position="224"/>
        <end position="355"/>
    </location>
</feature>
<feature type="transmembrane region" description="Helical" evidence="8">
    <location>
        <begin position="591"/>
        <end position="612"/>
    </location>
</feature>
<dbReference type="PATRIC" id="fig|665004.4.peg.486"/>
<feature type="transmembrane region" description="Helical" evidence="8">
    <location>
        <begin position="398"/>
        <end position="416"/>
    </location>
</feature>
<keyword evidence="4 8" id="KW-0812">Transmembrane</keyword>
<dbReference type="InterPro" id="IPR000731">
    <property type="entry name" value="SSD"/>
</dbReference>
<comment type="subcellular location">
    <subcellularLocation>
        <location evidence="1">Cell membrane</location>
        <topology evidence="1">Multi-pass membrane protein</topology>
    </subcellularLocation>
</comment>
<dbReference type="InterPro" id="IPR004869">
    <property type="entry name" value="MMPL_dom"/>
</dbReference>
<feature type="transmembrane region" description="Helical" evidence="8">
    <location>
        <begin position="304"/>
        <end position="326"/>
    </location>
</feature>
<dbReference type="PROSITE" id="PS50156">
    <property type="entry name" value="SSD"/>
    <property type="match status" value="1"/>
</dbReference>
<dbReference type="PANTHER" id="PTHR33406:SF11">
    <property type="entry name" value="MEMBRANE PROTEIN SCO6666-RELATED"/>
    <property type="match status" value="1"/>
</dbReference>
<proteinExistence type="inferred from homology"/>
<dbReference type="InterPro" id="IPR050545">
    <property type="entry name" value="Mycobact_MmpL"/>
</dbReference>
<evidence type="ECO:0000313" key="11">
    <source>
        <dbReference type="Proteomes" id="UP000074382"/>
    </source>
</evidence>
<dbReference type="RefSeq" id="WP_068753249.1">
    <property type="nucleotide sequence ID" value="NZ_KQ950180.1"/>
</dbReference>
<dbReference type="AlphaFoldDB" id="A0A147KHZ8"/>
<keyword evidence="5 8" id="KW-1133">Transmembrane helix</keyword>
<feature type="compositionally biased region" description="Low complexity" evidence="7">
    <location>
        <begin position="17"/>
        <end position="27"/>
    </location>
</feature>
<evidence type="ECO:0000259" key="9">
    <source>
        <dbReference type="PROSITE" id="PS50156"/>
    </source>
</evidence>